<dbReference type="UniPathway" id="UPA00094"/>
<feature type="active site" evidence="5">
    <location>
        <position position="437"/>
    </location>
</feature>
<feature type="domain" description="FAE" evidence="6">
    <location>
        <begin position="92"/>
        <end position="376"/>
    </location>
</feature>
<comment type="caution">
    <text evidence="8">The sequence shown here is derived from an EMBL/GenBank/DDBJ whole genome shotgun (WGS) entry which is preliminary data.</text>
</comment>
<keyword evidence="3 4" id="KW-0012">Acyltransferase</keyword>
<evidence type="ECO:0000256" key="1">
    <source>
        <dbReference type="ARBA" id="ARBA00005531"/>
    </source>
</evidence>
<dbReference type="PANTHER" id="PTHR31561">
    <property type="entry name" value="3-KETOACYL-COA SYNTHASE"/>
    <property type="match status" value="1"/>
</dbReference>
<comment type="similarity">
    <text evidence="1 4">Belongs to the thiolase-like superfamily. Chalcone/stilbene synthases family.</text>
</comment>
<dbReference type="SUPFAM" id="SSF53901">
    <property type="entry name" value="Thiolase-like"/>
    <property type="match status" value="2"/>
</dbReference>
<feature type="active site" evidence="5">
    <location>
        <position position="408"/>
    </location>
</feature>
<dbReference type="OrthoDB" id="329835at2759"/>
<dbReference type="AlphaFoldDB" id="A0A843TV79"/>
<feature type="active site" evidence="5">
    <location>
        <position position="313"/>
    </location>
</feature>
<feature type="active site" evidence="5">
    <location>
        <position position="404"/>
    </location>
</feature>
<dbReference type="GO" id="GO:0006633">
    <property type="term" value="P:fatty acid biosynthetic process"/>
    <property type="evidence" value="ECO:0007669"/>
    <property type="project" value="UniProtKB-UniPathway"/>
</dbReference>
<feature type="domain" description="Beta-ketoacyl-[acyl-carrier-protein] synthase III C-terminal" evidence="7">
    <location>
        <begin position="403"/>
        <end position="483"/>
    </location>
</feature>
<gene>
    <name evidence="8" type="ORF">Taro_006404</name>
</gene>
<keyword evidence="2 4" id="KW-0808">Transferase</keyword>
<sequence>MKRYLRLFTRAQPLRGALFTLLALTLTPTLTLHCGHLISSAPITLTLPSLFSSILQFLLEGPGGPALSFLFERKLLVLSLSWCALVALAAYRATRPLPVYLLEYACFKPDNDRKLSYETCEYFVRRSRRFNTVSEEFMRTIFLKSGLGNETYAPPFIFQTDYEAKLKSAFQEAEEGLFSSVDALFTKTKVDPSQVDILIVACGMFIPCPSLSSIIVSHYGFRPTIKTFNLSGMGCSAGSVSIDMAAKMLRRKPGYALVVVTESTSLNWYFGDNRHMLVTNCIFRVGTAAVLVTSDQEKRGAAKLELLRSLRTHHGADDASYGAGIQQEDAEGNVGVALNKDLVRVAGAGLRDHITTLAPRVLPLSELLYYAYAVVRSMLLRRPGGQVGKQTQAHSPDFTKAFEHMCFHPGGKAVINALGRLLNLTEAVLEPTRMTLHRFGNTSSSSIFYELAYFDAKGRIRRGDRLWMLAFGTGFKACSLVWRALRDSCPDQDNPWSDCIHVYPV</sequence>
<evidence type="ECO:0000256" key="4">
    <source>
        <dbReference type="PIRNR" id="PIRNR036417"/>
    </source>
</evidence>
<dbReference type="EMBL" id="NMUH01000189">
    <property type="protein sequence ID" value="MQL74046.1"/>
    <property type="molecule type" value="Genomic_DNA"/>
</dbReference>
<accession>A0A843TV79</accession>
<dbReference type="GO" id="GO:0016747">
    <property type="term" value="F:acyltransferase activity, transferring groups other than amino-acyl groups"/>
    <property type="evidence" value="ECO:0007669"/>
    <property type="project" value="InterPro"/>
</dbReference>
<dbReference type="Pfam" id="PF08392">
    <property type="entry name" value="FAE1_CUT1_RppA"/>
    <property type="match status" value="1"/>
</dbReference>
<organism evidence="8 9">
    <name type="scientific">Colocasia esculenta</name>
    <name type="common">Wild taro</name>
    <name type="synonym">Arum esculentum</name>
    <dbReference type="NCBI Taxonomy" id="4460"/>
    <lineage>
        <taxon>Eukaryota</taxon>
        <taxon>Viridiplantae</taxon>
        <taxon>Streptophyta</taxon>
        <taxon>Embryophyta</taxon>
        <taxon>Tracheophyta</taxon>
        <taxon>Spermatophyta</taxon>
        <taxon>Magnoliopsida</taxon>
        <taxon>Liliopsida</taxon>
        <taxon>Araceae</taxon>
        <taxon>Aroideae</taxon>
        <taxon>Colocasieae</taxon>
        <taxon>Colocasia</taxon>
    </lineage>
</organism>
<feature type="active site" evidence="5">
    <location>
        <position position="441"/>
    </location>
</feature>
<feature type="active site" evidence="5">
    <location>
        <position position="235"/>
    </location>
</feature>
<name>A0A843TV79_COLES</name>
<dbReference type="Gene3D" id="3.40.47.10">
    <property type="match status" value="1"/>
</dbReference>
<keyword evidence="9" id="KW-1185">Reference proteome</keyword>
<dbReference type="Pfam" id="PF08541">
    <property type="entry name" value="ACP_syn_III_C"/>
    <property type="match status" value="1"/>
</dbReference>
<proteinExistence type="inferred from homology"/>
<dbReference type="CDD" id="cd00831">
    <property type="entry name" value="CHS_like"/>
    <property type="match status" value="1"/>
</dbReference>
<evidence type="ECO:0000313" key="9">
    <source>
        <dbReference type="Proteomes" id="UP000652761"/>
    </source>
</evidence>
<comment type="pathway">
    <text evidence="4">Lipid metabolism; fatty acid biosynthesis.</text>
</comment>
<dbReference type="InterPro" id="IPR012392">
    <property type="entry name" value="3-ktacl-CoA_syn"/>
</dbReference>
<evidence type="ECO:0000259" key="7">
    <source>
        <dbReference type="Pfam" id="PF08541"/>
    </source>
</evidence>
<evidence type="ECO:0000259" key="6">
    <source>
        <dbReference type="Pfam" id="PF08392"/>
    </source>
</evidence>
<evidence type="ECO:0000256" key="2">
    <source>
        <dbReference type="ARBA" id="ARBA00022679"/>
    </source>
</evidence>
<dbReference type="InterPro" id="IPR013601">
    <property type="entry name" value="FAE1_typ3_polyketide_synth"/>
</dbReference>
<dbReference type="Proteomes" id="UP000652761">
    <property type="component" value="Unassembled WGS sequence"/>
</dbReference>
<evidence type="ECO:0000256" key="5">
    <source>
        <dbReference type="PIRSR" id="PIRSR036417-1"/>
    </source>
</evidence>
<protein>
    <recommendedName>
        <fullName evidence="4">3-ketoacyl-CoA synthase</fullName>
        <ecNumber evidence="4">2.3.1.-</ecNumber>
    </recommendedName>
</protein>
<dbReference type="GO" id="GO:0016020">
    <property type="term" value="C:membrane"/>
    <property type="evidence" value="ECO:0007669"/>
    <property type="project" value="InterPro"/>
</dbReference>
<evidence type="ECO:0000256" key="3">
    <source>
        <dbReference type="ARBA" id="ARBA00023315"/>
    </source>
</evidence>
<dbReference type="EC" id="2.3.1.-" evidence="4"/>
<dbReference type="InterPro" id="IPR016039">
    <property type="entry name" value="Thiolase-like"/>
</dbReference>
<evidence type="ECO:0000313" key="8">
    <source>
        <dbReference type="EMBL" id="MQL74046.1"/>
    </source>
</evidence>
<dbReference type="PIRSF" id="PIRSF036417">
    <property type="entry name" value="3-ktacl-CoA_syn"/>
    <property type="match status" value="1"/>
</dbReference>
<reference evidence="8" key="1">
    <citation type="submission" date="2017-07" db="EMBL/GenBank/DDBJ databases">
        <title>Taro Niue Genome Assembly and Annotation.</title>
        <authorList>
            <person name="Atibalentja N."/>
            <person name="Keating K."/>
            <person name="Fields C.J."/>
        </authorList>
    </citation>
    <scope>NUCLEOTIDE SEQUENCE</scope>
    <source>
        <strain evidence="8">Niue_2</strain>
        <tissue evidence="8">Leaf</tissue>
    </source>
</reference>
<dbReference type="InterPro" id="IPR013747">
    <property type="entry name" value="ACP_syn_III_C"/>
</dbReference>